<keyword evidence="1" id="KW-0175">Coiled coil</keyword>
<organism evidence="2">
    <name type="scientific">viral metagenome</name>
    <dbReference type="NCBI Taxonomy" id="1070528"/>
    <lineage>
        <taxon>unclassified sequences</taxon>
        <taxon>metagenomes</taxon>
        <taxon>organismal metagenomes</taxon>
    </lineage>
</organism>
<dbReference type="InterPro" id="IPR043872">
    <property type="entry name" value="DUF5832"/>
</dbReference>
<feature type="coiled-coil region" evidence="1">
    <location>
        <begin position="154"/>
        <end position="181"/>
    </location>
</feature>
<dbReference type="Pfam" id="PF19150">
    <property type="entry name" value="DUF5832"/>
    <property type="match status" value="1"/>
</dbReference>
<dbReference type="EMBL" id="MN740868">
    <property type="protein sequence ID" value="QHU15805.1"/>
    <property type="molecule type" value="Genomic_DNA"/>
</dbReference>
<evidence type="ECO:0000256" key="1">
    <source>
        <dbReference type="SAM" id="Coils"/>
    </source>
</evidence>
<name>A0A6C0KCR4_9ZZZZ</name>
<proteinExistence type="predicted"/>
<protein>
    <submittedName>
        <fullName evidence="2">Uncharacterized protein</fullName>
    </submittedName>
</protein>
<reference evidence="2" key="1">
    <citation type="journal article" date="2020" name="Nature">
        <title>Giant virus diversity and host interactions through global metagenomics.</title>
        <authorList>
            <person name="Schulz F."/>
            <person name="Roux S."/>
            <person name="Paez-Espino D."/>
            <person name="Jungbluth S."/>
            <person name="Walsh D.A."/>
            <person name="Denef V.J."/>
            <person name="McMahon K.D."/>
            <person name="Konstantinidis K.T."/>
            <person name="Eloe-Fadrosh E.A."/>
            <person name="Kyrpides N.C."/>
            <person name="Woyke T."/>
        </authorList>
    </citation>
    <scope>NUCLEOTIDE SEQUENCE</scope>
    <source>
        <strain evidence="2">GVMAG-S-3300010158-109</strain>
    </source>
</reference>
<evidence type="ECO:0000313" key="2">
    <source>
        <dbReference type="EMBL" id="QHU15805.1"/>
    </source>
</evidence>
<accession>A0A6C0KCR4</accession>
<sequence>MSEHIQNSLTAPADRVPNPEKISYNLGVSLTEADVKTAMSELNVNTFVNRFPKVEKFYADPLINGQIYSLVSFLPSKGATPDKDGVFGMLKVRGTFATEDEAMLRAEYLVRNVDSYHSIYHTYVGRPFPLAATGKYISETVEIDIKKKVTEETSAQIRQKRDAERQTIKDIEEKEKELLEDVAKKPEEIDPIDTYTEMRVKKAQLSWTYLETLKKMNEMRENIIKTRKELVRMDVENPECRGEYLTRYKDARKKSGLPETDESFMKYLGDDLEADLGF</sequence>
<dbReference type="AlphaFoldDB" id="A0A6C0KCR4"/>